<comment type="caution">
    <text evidence="2">The sequence shown here is derived from an EMBL/GenBank/DDBJ whole genome shotgun (WGS) entry which is preliminary data.</text>
</comment>
<gene>
    <name evidence="2" type="ORF">ILEXP_LOCUS44091</name>
</gene>
<keyword evidence="3" id="KW-1185">Reference proteome</keyword>
<organism evidence="2 3">
    <name type="scientific">Ilex paraguariensis</name>
    <name type="common">yerba mate</name>
    <dbReference type="NCBI Taxonomy" id="185542"/>
    <lineage>
        <taxon>Eukaryota</taxon>
        <taxon>Viridiplantae</taxon>
        <taxon>Streptophyta</taxon>
        <taxon>Embryophyta</taxon>
        <taxon>Tracheophyta</taxon>
        <taxon>Spermatophyta</taxon>
        <taxon>Magnoliopsida</taxon>
        <taxon>eudicotyledons</taxon>
        <taxon>Gunneridae</taxon>
        <taxon>Pentapetalae</taxon>
        <taxon>asterids</taxon>
        <taxon>campanulids</taxon>
        <taxon>Aquifoliales</taxon>
        <taxon>Aquifoliaceae</taxon>
        <taxon>Ilex</taxon>
    </lineage>
</organism>
<evidence type="ECO:0000256" key="1">
    <source>
        <dbReference type="SAM" id="MobiDB-lite"/>
    </source>
</evidence>
<dbReference type="Proteomes" id="UP001642360">
    <property type="component" value="Unassembled WGS sequence"/>
</dbReference>
<reference evidence="2 3" key="1">
    <citation type="submission" date="2024-02" db="EMBL/GenBank/DDBJ databases">
        <authorList>
            <person name="Vignale AGUSTIN F."/>
            <person name="Sosa J E."/>
            <person name="Modenutti C."/>
        </authorList>
    </citation>
    <scope>NUCLEOTIDE SEQUENCE [LARGE SCALE GENOMIC DNA]</scope>
</reference>
<accession>A0ABC8TZQ5</accession>
<evidence type="ECO:0000313" key="2">
    <source>
        <dbReference type="EMBL" id="CAK9174343.1"/>
    </source>
</evidence>
<proteinExistence type="predicted"/>
<dbReference type="EMBL" id="CAUOFW020006345">
    <property type="protein sequence ID" value="CAK9174343.1"/>
    <property type="molecule type" value="Genomic_DNA"/>
</dbReference>
<name>A0ABC8TZQ5_9AQUA</name>
<protein>
    <submittedName>
        <fullName evidence="2">Uncharacterized protein</fullName>
    </submittedName>
</protein>
<sequence length="66" mass="7332">MNKVARGEQATRPSRENLSVSIAPPPSSTNTKVAETEKGPTADEKFLFSDEALRCFTSYLEYHKKA</sequence>
<dbReference type="AlphaFoldDB" id="A0ABC8TZQ5"/>
<feature type="region of interest" description="Disordered" evidence="1">
    <location>
        <begin position="1"/>
        <end position="40"/>
    </location>
</feature>
<evidence type="ECO:0000313" key="3">
    <source>
        <dbReference type="Proteomes" id="UP001642360"/>
    </source>
</evidence>